<gene>
    <name evidence="2" type="ORF">AKAME5_001348000</name>
</gene>
<dbReference type="Gene3D" id="1.20.930.20">
    <property type="entry name" value="Adaptor protein Cbl, N-terminal domain"/>
    <property type="match status" value="1"/>
</dbReference>
<evidence type="ECO:0000259" key="1">
    <source>
        <dbReference type="Pfam" id="PF22215"/>
    </source>
</evidence>
<proteinExistence type="predicted"/>
<evidence type="ECO:0000313" key="3">
    <source>
        <dbReference type="Proteomes" id="UP001279410"/>
    </source>
</evidence>
<comment type="caution">
    <text evidence="2">The sequence shown here is derived from an EMBL/GenBank/DDBJ whole genome shotgun (WGS) entry which is preliminary data.</text>
</comment>
<dbReference type="InterPro" id="IPR054000">
    <property type="entry name" value="MLKL_N"/>
</dbReference>
<keyword evidence="3" id="KW-1185">Reference proteome</keyword>
<dbReference type="GO" id="GO:0007166">
    <property type="term" value="P:cell surface receptor signaling pathway"/>
    <property type="evidence" value="ECO:0007669"/>
    <property type="project" value="InterPro"/>
</dbReference>
<dbReference type="CDD" id="cd21037">
    <property type="entry name" value="MLKL_NTD"/>
    <property type="match status" value="1"/>
</dbReference>
<dbReference type="InterPro" id="IPR059179">
    <property type="entry name" value="MLKL-like_MCAfunc"/>
</dbReference>
<dbReference type="AlphaFoldDB" id="A0AAD3MUC8"/>
<accession>A0AAD3MUC8</accession>
<dbReference type="InterPro" id="IPR036537">
    <property type="entry name" value="Adaptor_Cbl_N_dom_sf"/>
</dbReference>
<dbReference type="Pfam" id="PF22215">
    <property type="entry name" value="MLKL_N"/>
    <property type="match status" value="1"/>
</dbReference>
<organism evidence="2 3">
    <name type="scientific">Lates japonicus</name>
    <name type="common">Japanese lates</name>
    <dbReference type="NCBI Taxonomy" id="270547"/>
    <lineage>
        <taxon>Eukaryota</taxon>
        <taxon>Metazoa</taxon>
        <taxon>Chordata</taxon>
        <taxon>Craniata</taxon>
        <taxon>Vertebrata</taxon>
        <taxon>Euteleostomi</taxon>
        <taxon>Actinopterygii</taxon>
        <taxon>Neopterygii</taxon>
        <taxon>Teleostei</taxon>
        <taxon>Neoteleostei</taxon>
        <taxon>Acanthomorphata</taxon>
        <taxon>Carangaria</taxon>
        <taxon>Carangaria incertae sedis</taxon>
        <taxon>Centropomidae</taxon>
        <taxon>Lates</taxon>
    </lineage>
</organism>
<name>A0AAD3MUC8_LATJO</name>
<feature type="domain" description="Mixed lineage kinase" evidence="1">
    <location>
        <begin position="4"/>
        <end position="92"/>
    </location>
</feature>
<evidence type="ECO:0000313" key="2">
    <source>
        <dbReference type="EMBL" id="GLD61692.1"/>
    </source>
</evidence>
<dbReference type="Proteomes" id="UP001279410">
    <property type="component" value="Unassembled WGS sequence"/>
</dbReference>
<protein>
    <submittedName>
        <fullName evidence="2">Gibberellin-regulated protein 14-like protein</fullName>
    </submittedName>
</protein>
<sequence>MDYIEHVLGLCGTIYKAIENMKANKERCERVIQRLIALEELVLTIKQRGPDQISPNVDKALRELCSTFDFACDVILKYFQTKPVKGFLKSKKP</sequence>
<reference evidence="2" key="1">
    <citation type="submission" date="2022-08" db="EMBL/GenBank/DDBJ databases">
        <title>Genome sequencing of akame (Lates japonicus).</title>
        <authorList>
            <person name="Hashiguchi Y."/>
            <person name="Takahashi H."/>
        </authorList>
    </citation>
    <scope>NUCLEOTIDE SEQUENCE</scope>
    <source>
        <strain evidence="2">Kochi</strain>
    </source>
</reference>
<dbReference type="EMBL" id="BRZM01000047">
    <property type="protein sequence ID" value="GLD61692.1"/>
    <property type="molecule type" value="Genomic_DNA"/>
</dbReference>